<dbReference type="GO" id="GO:0043138">
    <property type="term" value="F:3'-5' DNA helicase activity"/>
    <property type="evidence" value="ECO:0007669"/>
    <property type="project" value="UniProtKB-EC"/>
</dbReference>
<feature type="domain" description="Helicase ATP-binding" evidence="13">
    <location>
        <begin position="36"/>
        <end position="202"/>
    </location>
</feature>
<dbReference type="InterPro" id="IPR001650">
    <property type="entry name" value="Helicase_C-like"/>
</dbReference>
<dbReference type="Gene3D" id="1.10.10.10">
    <property type="entry name" value="Winged helix-like DNA-binding domain superfamily/Winged helix DNA-binding domain"/>
    <property type="match status" value="1"/>
</dbReference>
<dbReference type="Pfam" id="PF00271">
    <property type="entry name" value="Helicase_C"/>
    <property type="match status" value="1"/>
</dbReference>
<dbReference type="EC" id="5.6.2.4" evidence="10"/>
<gene>
    <name evidence="15" type="ordered locus">Trad_2004</name>
</gene>
<evidence type="ECO:0000256" key="1">
    <source>
        <dbReference type="ARBA" id="ARBA00005446"/>
    </source>
</evidence>
<keyword evidence="6" id="KW-0067">ATP-binding</keyword>
<evidence type="ECO:0000259" key="13">
    <source>
        <dbReference type="PROSITE" id="PS51192"/>
    </source>
</evidence>
<dbReference type="PANTHER" id="PTHR13710:SF105">
    <property type="entry name" value="ATP-DEPENDENT DNA HELICASE Q1"/>
    <property type="match status" value="1"/>
</dbReference>
<keyword evidence="4" id="KW-0378">Hydrolase</keyword>
<evidence type="ECO:0000256" key="10">
    <source>
        <dbReference type="ARBA" id="ARBA00034808"/>
    </source>
</evidence>
<dbReference type="GO" id="GO:0030894">
    <property type="term" value="C:replisome"/>
    <property type="evidence" value="ECO:0007669"/>
    <property type="project" value="TreeGrafter"/>
</dbReference>
<keyword evidence="2" id="KW-0479">Metal-binding</keyword>
<dbReference type="Gene3D" id="3.40.50.300">
    <property type="entry name" value="P-loop containing nucleotide triphosphate hydrolases"/>
    <property type="match status" value="2"/>
</dbReference>
<comment type="catalytic activity">
    <reaction evidence="9">
        <text>Couples ATP hydrolysis with the unwinding of duplex DNA by translocating in the 3'-5' direction.</text>
        <dbReference type="EC" id="5.6.2.4"/>
    </reaction>
</comment>
<dbReference type="Pfam" id="PF00270">
    <property type="entry name" value="DEAD"/>
    <property type="match status" value="1"/>
</dbReference>
<dbReference type="NCBIfam" id="TIGR00614">
    <property type="entry name" value="recQ_fam"/>
    <property type="match status" value="1"/>
</dbReference>
<protein>
    <recommendedName>
        <fullName evidence="11">ATP-dependent DNA helicase RecQ</fullName>
        <ecNumber evidence="10">5.6.2.4</ecNumber>
    </recommendedName>
    <alternativeName>
        <fullName evidence="12">DNA 3'-5' helicase RecQ</fullName>
    </alternativeName>
</protein>
<dbReference type="GO" id="GO:0005524">
    <property type="term" value="F:ATP binding"/>
    <property type="evidence" value="ECO:0007669"/>
    <property type="project" value="UniProtKB-KW"/>
</dbReference>
<dbReference type="KEGG" id="tra:Trad_2004"/>
<evidence type="ECO:0000256" key="11">
    <source>
        <dbReference type="ARBA" id="ARBA00044535"/>
    </source>
</evidence>
<dbReference type="FunFam" id="3.40.50.300:FF:001389">
    <property type="entry name" value="ATP-dependent DNA helicase RecQ"/>
    <property type="match status" value="1"/>
</dbReference>
<dbReference type="InterPro" id="IPR002464">
    <property type="entry name" value="DNA/RNA_helicase_DEAH_CS"/>
</dbReference>
<name>D7CQY4_TRURR</name>
<dbReference type="PROSITE" id="PS51194">
    <property type="entry name" value="HELICASE_CTER"/>
    <property type="match status" value="1"/>
</dbReference>
<dbReference type="GO" id="GO:0006310">
    <property type="term" value="P:DNA recombination"/>
    <property type="evidence" value="ECO:0007669"/>
    <property type="project" value="InterPro"/>
</dbReference>
<dbReference type="GO" id="GO:0003677">
    <property type="term" value="F:DNA binding"/>
    <property type="evidence" value="ECO:0007669"/>
    <property type="project" value="UniProtKB-KW"/>
</dbReference>
<dbReference type="CDD" id="cd17920">
    <property type="entry name" value="DEXHc_RecQ"/>
    <property type="match status" value="1"/>
</dbReference>
<organism evidence="15 16">
    <name type="scientific">Truepera radiovictrix (strain DSM 17093 / CIP 108686 / LMG 22925 / RQ-24)</name>
    <dbReference type="NCBI Taxonomy" id="649638"/>
    <lineage>
        <taxon>Bacteria</taxon>
        <taxon>Thermotogati</taxon>
        <taxon>Deinococcota</taxon>
        <taxon>Deinococci</taxon>
        <taxon>Trueperales</taxon>
        <taxon>Trueperaceae</taxon>
        <taxon>Truepera</taxon>
    </lineage>
</organism>
<dbReference type="AlphaFoldDB" id="D7CQY4"/>
<evidence type="ECO:0000256" key="2">
    <source>
        <dbReference type="ARBA" id="ARBA00022723"/>
    </source>
</evidence>
<evidence type="ECO:0000313" key="16">
    <source>
        <dbReference type="Proteomes" id="UP000000379"/>
    </source>
</evidence>
<dbReference type="RefSeq" id="WP_013178483.1">
    <property type="nucleotide sequence ID" value="NC_014221.1"/>
</dbReference>
<dbReference type="PROSITE" id="PS00690">
    <property type="entry name" value="DEAH_ATP_HELICASE"/>
    <property type="match status" value="1"/>
</dbReference>
<keyword evidence="16" id="KW-1185">Reference proteome</keyword>
<dbReference type="HOGENOM" id="CLU_001103_14_3_0"/>
<dbReference type="InterPro" id="IPR014001">
    <property type="entry name" value="Helicase_ATP-bd"/>
</dbReference>
<dbReference type="InterPro" id="IPR011545">
    <property type="entry name" value="DEAD/DEAH_box_helicase_dom"/>
</dbReference>
<dbReference type="SUPFAM" id="SSF52540">
    <property type="entry name" value="P-loop containing nucleoside triphosphate hydrolases"/>
    <property type="match status" value="1"/>
</dbReference>
<comment type="similarity">
    <text evidence="1">Belongs to the helicase family. RecQ subfamily.</text>
</comment>
<dbReference type="GO" id="GO:0005737">
    <property type="term" value="C:cytoplasm"/>
    <property type="evidence" value="ECO:0007669"/>
    <property type="project" value="TreeGrafter"/>
</dbReference>
<dbReference type="InterPro" id="IPR036388">
    <property type="entry name" value="WH-like_DNA-bd_sf"/>
</dbReference>
<keyword evidence="7" id="KW-0238">DNA-binding</keyword>
<reference evidence="16" key="1">
    <citation type="submission" date="2010-05" db="EMBL/GenBank/DDBJ databases">
        <title>The complete genome of Truepera radiovictris DSM 17093.</title>
        <authorList>
            <consortium name="US DOE Joint Genome Institute (JGI-PGF)"/>
            <person name="Lucas S."/>
            <person name="Copeland A."/>
            <person name="Lapidus A."/>
            <person name="Glavina del Rio T."/>
            <person name="Dalin E."/>
            <person name="Tice H."/>
            <person name="Bruce D."/>
            <person name="Goodwin L."/>
            <person name="Pitluck S."/>
            <person name="Kyrpides N."/>
            <person name="Mavromatis K."/>
            <person name="Ovchinnikova G."/>
            <person name="Munk A.C."/>
            <person name="Detter J.C."/>
            <person name="Han C."/>
            <person name="Tapia R."/>
            <person name="Land M."/>
            <person name="Hauser L."/>
            <person name="Markowitz V."/>
            <person name="Cheng J.-F."/>
            <person name="Hugenholtz P."/>
            <person name="Woyke T."/>
            <person name="Wu D."/>
            <person name="Tindall B."/>
            <person name="Pomrenke H.G."/>
            <person name="Brambilla E."/>
            <person name="Klenk H.-P."/>
            <person name="Eisen J.A."/>
        </authorList>
    </citation>
    <scope>NUCLEOTIDE SEQUENCE [LARGE SCALE GENOMIC DNA]</scope>
    <source>
        <strain evidence="16">DSM 17093 / CIP 108686 / LMG 22925 / RQ-24</strain>
    </source>
</reference>
<evidence type="ECO:0000256" key="9">
    <source>
        <dbReference type="ARBA" id="ARBA00034617"/>
    </source>
</evidence>
<dbReference type="InterPro" id="IPR027417">
    <property type="entry name" value="P-loop_NTPase"/>
</dbReference>
<dbReference type="SMART" id="SM00487">
    <property type="entry name" value="DEXDc"/>
    <property type="match status" value="1"/>
</dbReference>
<dbReference type="Proteomes" id="UP000000379">
    <property type="component" value="Chromosome"/>
</dbReference>
<evidence type="ECO:0000256" key="12">
    <source>
        <dbReference type="ARBA" id="ARBA00044550"/>
    </source>
</evidence>
<feature type="domain" description="Helicase C-terminal" evidence="14">
    <location>
        <begin position="228"/>
        <end position="375"/>
    </location>
</feature>
<evidence type="ECO:0000256" key="4">
    <source>
        <dbReference type="ARBA" id="ARBA00022801"/>
    </source>
</evidence>
<dbReference type="eggNOG" id="COG0514">
    <property type="taxonomic scope" value="Bacteria"/>
</dbReference>
<dbReference type="GO" id="GO:0009378">
    <property type="term" value="F:four-way junction helicase activity"/>
    <property type="evidence" value="ECO:0007669"/>
    <property type="project" value="TreeGrafter"/>
</dbReference>
<dbReference type="InterPro" id="IPR032284">
    <property type="entry name" value="RecQ_Zn-bd"/>
</dbReference>
<dbReference type="GO" id="GO:0006281">
    <property type="term" value="P:DNA repair"/>
    <property type="evidence" value="ECO:0007669"/>
    <property type="project" value="TreeGrafter"/>
</dbReference>
<keyword evidence="5 15" id="KW-0347">Helicase</keyword>
<evidence type="ECO:0000256" key="6">
    <source>
        <dbReference type="ARBA" id="ARBA00022840"/>
    </source>
</evidence>
<evidence type="ECO:0000256" key="3">
    <source>
        <dbReference type="ARBA" id="ARBA00022741"/>
    </source>
</evidence>
<dbReference type="PROSITE" id="PS51192">
    <property type="entry name" value="HELICASE_ATP_BIND_1"/>
    <property type="match status" value="1"/>
</dbReference>
<evidence type="ECO:0000256" key="5">
    <source>
        <dbReference type="ARBA" id="ARBA00022806"/>
    </source>
</evidence>
<evidence type="ECO:0000256" key="8">
    <source>
        <dbReference type="ARBA" id="ARBA00023235"/>
    </source>
</evidence>
<reference evidence="15 16" key="2">
    <citation type="journal article" date="2011" name="Stand. Genomic Sci.">
        <title>Complete genome sequence of Truepera radiovictrix type strain (RQ-24).</title>
        <authorList>
            <person name="Ivanova N."/>
            <person name="Rohde C."/>
            <person name="Munk C."/>
            <person name="Nolan M."/>
            <person name="Lucas S."/>
            <person name="Del Rio T.G."/>
            <person name="Tice H."/>
            <person name="Deshpande S."/>
            <person name="Cheng J.F."/>
            <person name="Tapia R."/>
            <person name="Han C."/>
            <person name="Goodwin L."/>
            <person name="Pitluck S."/>
            <person name="Liolios K."/>
            <person name="Mavromatis K."/>
            <person name="Mikhailova N."/>
            <person name="Pati A."/>
            <person name="Chen A."/>
            <person name="Palaniappan K."/>
            <person name="Land M."/>
            <person name="Hauser L."/>
            <person name="Chang Y.J."/>
            <person name="Jeffries C.D."/>
            <person name="Brambilla E."/>
            <person name="Rohde M."/>
            <person name="Goker M."/>
            <person name="Tindall B.J."/>
            <person name="Woyke T."/>
            <person name="Bristow J."/>
            <person name="Eisen J.A."/>
            <person name="Markowitz V."/>
            <person name="Hugenholtz P."/>
            <person name="Kyrpides N.C."/>
            <person name="Klenk H.P."/>
            <person name="Lapidus A."/>
        </authorList>
    </citation>
    <scope>NUCLEOTIDE SEQUENCE [LARGE SCALE GENOMIC DNA]</scope>
    <source>
        <strain evidence="16">DSM 17093 / CIP 108686 / LMG 22925 / RQ-24</strain>
    </source>
</reference>
<evidence type="ECO:0000313" key="15">
    <source>
        <dbReference type="EMBL" id="ADI15118.1"/>
    </source>
</evidence>
<dbReference type="PANTHER" id="PTHR13710">
    <property type="entry name" value="DNA HELICASE RECQ FAMILY MEMBER"/>
    <property type="match status" value="1"/>
</dbReference>
<dbReference type="InterPro" id="IPR004589">
    <property type="entry name" value="DNA_helicase_ATP-dep_RecQ"/>
</dbReference>
<proteinExistence type="inferred from homology"/>
<dbReference type="STRING" id="649638.Trad_2004"/>
<sequence>MAAPAPLDPDTHRQRAQQLLRAFGLTHFRPGQQEAILGALSGRDVLAVMPTGAGKSLVYQLPALEGAGLTVVVSPLIALMGDQVARLQRRGVAAAALTSALTERQQAQVFGALPELRLLYLSPERLQSAALRRALVRIRVARLVVDEAHCISSWGHDFRPDYRRLGALRRALGTPPVTALTATATPAVRRDIAASLALEDPLEVLTGFDRPNLAYRVWWAPFERLKLQLVEHALRAQPGASIIYAGTRAGVERLSAHLTSRGIAARPYHAGMAAEARAAVQRAFLEGRAPLLVATNAFGMGIDKPDIKAVLHVDPPTSLEALYQEAGRAGRDGESARCTLLVGPGELERQARRVALSTPTLLDLKRLWVLLRNHGAFGAAAPPVTAEGAAAALGLGRGKLVGALELLERHKVIRLERQRGALTLALVGPTPPPPEAFEALRADTLALQRAKAALWEAVRRYALTPRCRRAQLLAYFGDEAPPRGACRCDVCTTEGRTPLLGDAARVLGRCTRPRRRRALDGAFATPLETEALLAWLRREGYVRAALGWYRASAAGRRALARAEVSAR</sequence>
<dbReference type="OrthoDB" id="9760034at2"/>
<dbReference type="GO" id="GO:0016787">
    <property type="term" value="F:hydrolase activity"/>
    <property type="evidence" value="ECO:0007669"/>
    <property type="project" value="UniProtKB-KW"/>
</dbReference>
<dbReference type="SMART" id="SM00490">
    <property type="entry name" value="HELICc"/>
    <property type="match status" value="1"/>
</dbReference>
<dbReference type="EMBL" id="CP002049">
    <property type="protein sequence ID" value="ADI15118.1"/>
    <property type="molecule type" value="Genomic_DNA"/>
</dbReference>
<keyword evidence="8" id="KW-0413">Isomerase</keyword>
<keyword evidence="3" id="KW-0547">Nucleotide-binding</keyword>
<accession>D7CQY4</accession>
<dbReference type="Pfam" id="PF16124">
    <property type="entry name" value="RecQ_Zn_bind"/>
    <property type="match status" value="1"/>
</dbReference>
<evidence type="ECO:0000259" key="14">
    <source>
        <dbReference type="PROSITE" id="PS51194"/>
    </source>
</evidence>
<dbReference type="GO" id="GO:0043590">
    <property type="term" value="C:bacterial nucleoid"/>
    <property type="evidence" value="ECO:0007669"/>
    <property type="project" value="TreeGrafter"/>
</dbReference>
<dbReference type="GO" id="GO:0046872">
    <property type="term" value="F:metal ion binding"/>
    <property type="evidence" value="ECO:0007669"/>
    <property type="project" value="UniProtKB-KW"/>
</dbReference>
<evidence type="ECO:0000256" key="7">
    <source>
        <dbReference type="ARBA" id="ARBA00023125"/>
    </source>
</evidence>